<dbReference type="InterPro" id="IPR051681">
    <property type="entry name" value="Ser/Thr_Kinases-Pseudokinases"/>
</dbReference>
<reference evidence="2" key="1">
    <citation type="submission" date="2020-11" db="EMBL/GenBank/DDBJ databases">
        <authorList>
            <consortium name="DOE Joint Genome Institute"/>
            <person name="Ahrendt S."/>
            <person name="Riley R."/>
            <person name="Andreopoulos W."/>
            <person name="Labutti K."/>
            <person name="Pangilinan J."/>
            <person name="Ruiz-Duenas F.J."/>
            <person name="Barrasa J.M."/>
            <person name="Sanchez-Garcia M."/>
            <person name="Camarero S."/>
            <person name="Miyauchi S."/>
            <person name="Serrano A."/>
            <person name="Linde D."/>
            <person name="Babiker R."/>
            <person name="Drula E."/>
            <person name="Ayuso-Fernandez I."/>
            <person name="Pacheco R."/>
            <person name="Padilla G."/>
            <person name="Ferreira P."/>
            <person name="Barriuso J."/>
            <person name="Kellner H."/>
            <person name="Castanera R."/>
            <person name="Alfaro M."/>
            <person name="Ramirez L."/>
            <person name="Pisabarro A.G."/>
            <person name="Kuo A."/>
            <person name="Tritt A."/>
            <person name="Lipzen A."/>
            <person name="He G."/>
            <person name="Yan M."/>
            <person name="Ng V."/>
            <person name="Cullen D."/>
            <person name="Martin F."/>
            <person name="Rosso M.-N."/>
            <person name="Henrissat B."/>
            <person name="Hibbett D."/>
            <person name="Martinez A.T."/>
            <person name="Grigoriev I.V."/>
        </authorList>
    </citation>
    <scope>NUCLEOTIDE SEQUENCE</scope>
    <source>
        <strain evidence="2">MF-IS2</strain>
    </source>
</reference>
<dbReference type="InterPro" id="IPR000719">
    <property type="entry name" value="Prot_kinase_dom"/>
</dbReference>
<evidence type="ECO:0000313" key="2">
    <source>
        <dbReference type="EMBL" id="KAF9449236.1"/>
    </source>
</evidence>
<keyword evidence="2" id="KW-0808">Transferase</keyword>
<keyword evidence="3" id="KW-1185">Reference proteome</keyword>
<dbReference type="OrthoDB" id="6718656at2759"/>
<sequence length="668" mass="76054">MTVLPTYTPQFLWRFWLSHGLTQDITSSPSPRVHKYDVYNNELTELRQGPFIPRPIFEDINTDDLDSETIRIYEEATDEFLRLERASESIFADILHRTIWSDAEQHPRKVALNRLDVESIRKYLTFLRFRNSTGYSKTIASLRDAAEDKPYDGSVYPAYRPLFVRIRKRFVLRHFISFLKHSSADADAPHLRPENGACGVGTSLDDFGDIMELYCWRLCGAEVCLGVASEDQEYMLPDCVFGTLDEGFEEDPTCCDLFFPIFPTLSVYILGTADGCYPSNPTCTQPIQTTVWIDAGTESASDVHLRNAMILQTYPHYLYFSSLRTVSLSISSYDEFRWIQEHQDYSRLKQRCRQKFLQETVTKTLVLRPSVVLPDLTDQVKMVGNSAVAHGSFSDVWKGKWNDPVERRTRFVAVKFLRQIMVHNIREKLVKRLQSEVLAWHKLCHRHISQLFGIAQSTHSIGMVSPWYDNGTICEYVKRHPQANKLKLLIQVASGIAYLHNFRPVIIHGDLKGGNILVDDNGCAVISDFGLSKVMEETITKPDNKNGTSFFAGSTRWMAPELILALVEDDGCIPPITTHSDVYAYASVCLEVATGQLPYAHRSNDHSVTIDIMRGIKPTRGVSLAIHGMQLKCVESFWALLDRCWDDQGTLRPSMREILGLLESLIVA</sequence>
<organism evidence="2 3">
    <name type="scientific">Macrolepiota fuliginosa MF-IS2</name>
    <dbReference type="NCBI Taxonomy" id="1400762"/>
    <lineage>
        <taxon>Eukaryota</taxon>
        <taxon>Fungi</taxon>
        <taxon>Dikarya</taxon>
        <taxon>Basidiomycota</taxon>
        <taxon>Agaricomycotina</taxon>
        <taxon>Agaricomycetes</taxon>
        <taxon>Agaricomycetidae</taxon>
        <taxon>Agaricales</taxon>
        <taxon>Agaricineae</taxon>
        <taxon>Agaricaceae</taxon>
        <taxon>Macrolepiota</taxon>
    </lineage>
</organism>
<gene>
    <name evidence="2" type="ORF">P691DRAFT_703581</name>
</gene>
<evidence type="ECO:0000259" key="1">
    <source>
        <dbReference type="PROSITE" id="PS50011"/>
    </source>
</evidence>
<protein>
    <submittedName>
        <fullName evidence="2">Kinase-like protein</fullName>
    </submittedName>
</protein>
<dbReference type="EMBL" id="MU151137">
    <property type="protein sequence ID" value="KAF9449236.1"/>
    <property type="molecule type" value="Genomic_DNA"/>
</dbReference>
<dbReference type="GO" id="GO:0004674">
    <property type="term" value="F:protein serine/threonine kinase activity"/>
    <property type="evidence" value="ECO:0007669"/>
    <property type="project" value="TreeGrafter"/>
</dbReference>
<dbReference type="InterPro" id="IPR008271">
    <property type="entry name" value="Ser/Thr_kinase_AS"/>
</dbReference>
<comment type="caution">
    <text evidence="2">The sequence shown here is derived from an EMBL/GenBank/DDBJ whole genome shotgun (WGS) entry which is preliminary data.</text>
</comment>
<dbReference type="SUPFAM" id="SSF56112">
    <property type="entry name" value="Protein kinase-like (PK-like)"/>
    <property type="match status" value="1"/>
</dbReference>
<dbReference type="SMART" id="SM00220">
    <property type="entry name" value="S_TKc"/>
    <property type="match status" value="1"/>
</dbReference>
<dbReference type="AlphaFoldDB" id="A0A9P5XHB9"/>
<dbReference type="Gene3D" id="1.10.510.10">
    <property type="entry name" value="Transferase(Phosphotransferase) domain 1"/>
    <property type="match status" value="1"/>
</dbReference>
<dbReference type="PANTHER" id="PTHR44329:SF261">
    <property type="entry name" value="ZINC FINGER CONTAINING PROTEIN KINASE-RELATED"/>
    <property type="match status" value="1"/>
</dbReference>
<feature type="domain" description="Protein kinase" evidence="1">
    <location>
        <begin position="382"/>
        <end position="666"/>
    </location>
</feature>
<dbReference type="Pfam" id="PF07714">
    <property type="entry name" value="PK_Tyr_Ser-Thr"/>
    <property type="match status" value="1"/>
</dbReference>
<dbReference type="Proteomes" id="UP000807342">
    <property type="component" value="Unassembled WGS sequence"/>
</dbReference>
<keyword evidence="2" id="KW-0418">Kinase</keyword>
<accession>A0A9P5XHB9</accession>
<dbReference type="PROSITE" id="PS00108">
    <property type="entry name" value="PROTEIN_KINASE_ST"/>
    <property type="match status" value="1"/>
</dbReference>
<dbReference type="PANTHER" id="PTHR44329">
    <property type="entry name" value="SERINE/THREONINE-PROTEIN KINASE TNNI3K-RELATED"/>
    <property type="match status" value="1"/>
</dbReference>
<dbReference type="GO" id="GO:0005524">
    <property type="term" value="F:ATP binding"/>
    <property type="evidence" value="ECO:0007669"/>
    <property type="project" value="InterPro"/>
</dbReference>
<name>A0A9P5XHB9_9AGAR</name>
<proteinExistence type="predicted"/>
<dbReference type="InterPro" id="IPR011009">
    <property type="entry name" value="Kinase-like_dom_sf"/>
</dbReference>
<dbReference type="PROSITE" id="PS50011">
    <property type="entry name" value="PROTEIN_KINASE_DOM"/>
    <property type="match status" value="1"/>
</dbReference>
<evidence type="ECO:0000313" key="3">
    <source>
        <dbReference type="Proteomes" id="UP000807342"/>
    </source>
</evidence>
<dbReference type="InterPro" id="IPR001245">
    <property type="entry name" value="Ser-Thr/Tyr_kinase_cat_dom"/>
</dbReference>